<dbReference type="PANTHER" id="PTHR47926:SF533">
    <property type="entry name" value="DYW DOMAIN-CONTAINING PROTEIN"/>
    <property type="match status" value="1"/>
</dbReference>
<dbReference type="PANTHER" id="PTHR47926">
    <property type="entry name" value="PENTATRICOPEPTIDE REPEAT-CONTAINING PROTEIN"/>
    <property type="match status" value="1"/>
</dbReference>
<keyword evidence="1" id="KW-0677">Repeat</keyword>
<name>D8SRS8_SELML</name>
<dbReference type="FunFam" id="1.25.40.10:FF:000090">
    <property type="entry name" value="Pentatricopeptide repeat-containing protein, chloroplastic"/>
    <property type="match status" value="1"/>
</dbReference>
<dbReference type="HOGENOM" id="CLU_002706_0_0_1"/>
<dbReference type="PROSITE" id="PS51375">
    <property type="entry name" value="PPR"/>
    <property type="match status" value="1"/>
</dbReference>
<dbReference type="InParanoid" id="D8SRS8"/>
<proteinExistence type="predicted"/>
<evidence type="ECO:0000313" key="3">
    <source>
        <dbReference type="EMBL" id="EFJ12909.1"/>
    </source>
</evidence>
<gene>
    <name evidence="3" type="ORF">SELMODRAFT_123482</name>
</gene>
<dbReference type="GO" id="GO:0003723">
    <property type="term" value="F:RNA binding"/>
    <property type="evidence" value="ECO:0007669"/>
    <property type="project" value="InterPro"/>
</dbReference>
<evidence type="ECO:0008006" key="5">
    <source>
        <dbReference type="Google" id="ProtNLM"/>
    </source>
</evidence>
<sequence length="259" mass="29157">MFQLWRIARALGFEEPAKRSLGDAIAQNRFSCESEVQQCARILTSCAKLKDLARGREIHARILQGKHRRNVFLSNLLITMYGKCGRGCLDQSRELFNSLESRDLSSWTAMIEAHACNGQSKEALETFWQMNQDGIDADEITFISVLHSCSHTGMVEKSLHQFVSMSSDHATEVKPALEHYHCIVDVLCRAGHLEEAEELVTRMPLEPDCVPWTTLLGGCRTHGDLERGSRVASKVFEMDPRAAAHYMLLCNIYVEGEVS</sequence>
<protein>
    <recommendedName>
        <fullName evidence="5">Pentacotripeptide-repeat region of PRORP domain-containing protein</fullName>
    </recommendedName>
</protein>
<dbReference type="AlphaFoldDB" id="D8SRS8"/>
<dbReference type="InterPro" id="IPR046960">
    <property type="entry name" value="PPR_At4g14850-like_plant"/>
</dbReference>
<dbReference type="Proteomes" id="UP000001514">
    <property type="component" value="Unassembled WGS sequence"/>
</dbReference>
<dbReference type="Gramene" id="EFJ12909">
    <property type="protein sequence ID" value="EFJ12909"/>
    <property type="gene ID" value="SELMODRAFT_123482"/>
</dbReference>
<dbReference type="InterPro" id="IPR002885">
    <property type="entry name" value="PPR_rpt"/>
</dbReference>
<evidence type="ECO:0000256" key="2">
    <source>
        <dbReference type="PROSITE-ProRule" id="PRU00708"/>
    </source>
</evidence>
<dbReference type="Pfam" id="PF12854">
    <property type="entry name" value="PPR_1"/>
    <property type="match status" value="1"/>
</dbReference>
<dbReference type="InterPro" id="IPR011990">
    <property type="entry name" value="TPR-like_helical_dom_sf"/>
</dbReference>
<evidence type="ECO:0000313" key="4">
    <source>
        <dbReference type="Proteomes" id="UP000001514"/>
    </source>
</evidence>
<dbReference type="OMA" id="KCERIDL"/>
<dbReference type="eggNOG" id="KOG4197">
    <property type="taxonomic scope" value="Eukaryota"/>
</dbReference>
<dbReference type="STRING" id="88036.D8SRS8"/>
<dbReference type="EMBL" id="GL377636">
    <property type="protein sequence ID" value="EFJ12909.1"/>
    <property type="molecule type" value="Genomic_DNA"/>
</dbReference>
<dbReference type="Gene3D" id="1.25.40.10">
    <property type="entry name" value="Tetratricopeptide repeat domain"/>
    <property type="match status" value="2"/>
</dbReference>
<dbReference type="Pfam" id="PF13041">
    <property type="entry name" value="PPR_2"/>
    <property type="match status" value="1"/>
</dbReference>
<accession>D8SRS8</accession>
<dbReference type="NCBIfam" id="TIGR00756">
    <property type="entry name" value="PPR"/>
    <property type="match status" value="1"/>
</dbReference>
<reference evidence="3 4" key="1">
    <citation type="journal article" date="2011" name="Science">
        <title>The Selaginella genome identifies genetic changes associated with the evolution of vascular plants.</title>
        <authorList>
            <person name="Banks J.A."/>
            <person name="Nishiyama T."/>
            <person name="Hasebe M."/>
            <person name="Bowman J.L."/>
            <person name="Gribskov M."/>
            <person name="dePamphilis C."/>
            <person name="Albert V.A."/>
            <person name="Aono N."/>
            <person name="Aoyama T."/>
            <person name="Ambrose B.A."/>
            <person name="Ashton N.W."/>
            <person name="Axtell M.J."/>
            <person name="Barker E."/>
            <person name="Barker M.S."/>
            <person name="Bennetzen J.L."/>
            <person name="Bonawitz N.D."/>
            <person name="Chapple C."/>
            <person name="Cheng C."/>
            <person name="Correa L.G."/>
            <person name="Dacre M."/>
            <person name="DeBarry J."/>
            <person name="Dreyer I."/>
            <person name="Elias M."/>
            <person name="Engstrom E.M."/>
            <person name="Estelle M."/>
            <person name="Feng L."/>
            <person name="Finet C."/>
            <person name="Floyd S.K."/>
            <person name="Frommer W.B."/>
            <person name="Fujita T."/>
            <person name="Gramzow L."/>
            <person name="Gutensohn M."/>
            <person name="Harholt J."/>
            <person name="Hattori M."/>
            <person name="Heyl A."/>
            <person name="Hirai T."/>
            <person name="Hiwatashi Y."/>
            <person name="Ishikawa M."/>
            <person name="Iwata M."/>
            <person name="Karol K.G."/>
            <person name="Koehler B."/>
            <person name="Kolukisaoglu U."/>
            <person name="Kubo M."/>
            <person name="Kurata T."/>
            <person name="Lalonde S."/>
            <person name="Li K."/>
            <person name="Li Y."/>
            <person name="Litt A."/>
            <person name="Lyons E."/>
            <person name="Manning G."/>
            <person name="Maruyama T."/>
            <person name="Michael T.P."/>
            <person name="Mikami K."/>
            <person name="Miyazaki S."/>
            <person name="Morinaga S."/>
            <person name="Murata T."/>
            <person name="Mueller-Roeber B."/>
            <person name="Nelson D.R."/>
            <person name="Obara M."/>
            <person name="Oguri Y."/>
            <person name="Olmstead R.G."/>
            <person name="Onodera N."/>
            <person name="Petersen B.L."/>
            <person name="Pils B."/>
            <person name="Prigge M."/>
            <person name="Rensing S.A."/>
            <person name="Riano-Pachon D.M."/>
            <person name="Roberts A.W."/>
            <person name="Sato Y."/>
            <person name="Scheller H.V."/>
            <person name="Schulz B."/>
            <person name="Schulz C."/>
            <person name="Shakirov E.V."/>
            <person name="Shibagaki N."/>
            <person name="Shinohara N."/>
            <person name="Shippen D.E."/>
            <person name="Soerensen I."/>
            <person name="Sotooka R."/>
            <person name="Sugimoto N."/>
            <person name="Sugita M."/>
            <person name="Sumikawa N."/>
            <person name="Tanurdzic M."/>
            <person name="Theissen G."/>
            <person name="Ulvskov P."/>
            <person name="Wakazuki S."/>
            <person name="Weng J.K."/>
            <person name="Willats W.W."/>
            <person name="Wipf D."/>
            <person name="Wolf P.G."/>
            <person name="Yang L."/>
            <person name="Zimmer A.D."/>
            <person name="Zhu Q."/>
            <person name="Mitros T."/>
            <person name="Hellsten U."/>
            <person name="Loque D."/>
            <person name="Otillar R."/>
            <person name="Salamov A."/>
            <person name="Schmutz J."/>
            <person name="Shapiro H."/>
            <person name="Lindquist E."/>
            <person name="Lucas S."/>
            <person name="Rokhsar D."/>
            <person name="Grigoriev I.V."/>
        </authorList>
    </citation>
    <scope>NUCLEOTIDE SEQUENCE [LARGE SCALE GENOMIC DNA]</scope>
</reference>
<dbReference type="GO" id="GO:0009451">
    <property type="term" value="P:RNA modification"/>
    <property type="evidence" value="ECO:0007669"/>
    <property type="project" value="InterPro"/>
</dbReference>
<evidence type="ECO:0000256" key="1">
    <source>
        <dbReference type="ARBA" id="ARBA00022737"/>
    </source>
</evidence>
<feature type="repeat" description="PPR" evidence="2">
    <location>
        <begin position="103"/>
        <end position="137"/>
    </location>
</feature>
<dbReference type="KEGG" id="smo:SELMODRAFT_123482"/>
<organism evidence="4">
    <name type="scientific">Selaginella moellendorffii</name>
    <name type="common">Spikemoss</name>
    <dbReference type="NCBI Taxonomy" id="88036"/>
    <lineage>
        <taxon>Eukaryota</taxon>
        <taxon>Viridiplantae</taxon>
        <taxon>Streptophyta</taxon>
        <taxon>Embryophyta</taxon>
        <taxon>Tracheophyta</taxon>
        <taxon>Lycopodiopsida</taxon>
        <taxon>Selaginellales</taxon>
        <taxon>Selaginellaceae</taxon>
        <taxon>Selaginella</taxon>
    </lineage>
</organism>
<keyword evidence="4" id="KW-1185">Reference proteome</keyword>